<dbReference type="OrthoDB" id="7606353at2759"/>
<reference evidence="3" key="1">
    <citation type="submission" date="2025-08" db="UniProtKB">
        <authorList>
            <consortium name="RefSeq"/>
        </authorList>
    </citation>
    <scope>IDENTIFICATION</scope>
</reference>
<feature type="compositionally biased region" description="Polar residues" evidence="1">
    <location>
        <begin position="55"/>
        <end position="67"/>
    </location>
</feature>
<keyword evidence="2" id="KW-1185">Reference proteome</keyword>
<dbReference type="RefSeq" id="XP_025075373.1">
    <property type="nucleotide sequence ID" value="XM_025219588.1"/>
</dbReference>
<feature type="compositionally biased region" description="Polar residues" evidence="1">
    <location>
        <begin position="220"/>
        <end position="234"/>
    </location>
</feature>
<feature type="compositionally biased region" description="Basic and acidic residues" evidence="1">
    <location>
        <begin position="19"/>
        <end position="30"/>
    </location>
</feature>
<feature type="compositionally biased region" description="Low complexity" evidence="1">
    <location>
        <begin position="512"/>
        <end position="524"/>
    </location>
</feature>
<organism evidence="2 3">
    <name type="scientific">Pogonomyrmex barbatus</name>
    <name type="common">red harvester ant</name>
    <dbReference type="NCBI Taxonomy" id="144034"/>
    <lineage>
        <taxon>Eukaryota</taxon>
        <taxon>Metazoa</taxon>
        <taxon>Ecdysozoa</taxon>
        <taxon>Arthropoda</taxon>
        <taxon>Hexapoda</taxon>
        <taxon>Insecta</taxon>
        <taxon>Pterygota</taxon>
        <taxon>Neoptera</taxon>
        <taxon>Endopterygota</taxon>
        <taxon>Hymenoptera</taxon>
        <taxon>Apocrita</taxon>
        <taxon>Aculeata</taxon>
        <taxon>Formicoidea</taxon>
        <taxon>Formicidae</taxon>
        <taxon>Myrmicinae</taxon>
        <taxon>Pogonomyrmex</taxon>
    </lineage>
</organism>
<feature type="region of interest" description="Disordered" evidence="1">
    <location>
        <begin position="318"/>
        <end position="379"/>
    </location>
</feature>
<feature type="compositionally biased region" description="Basic and acidic residues" evidence="1">
    <location>
        <begin position="528"/>
        <end position="540"/>
    </location>
</feature>
<sequence>MEACQGVSKIISDAAKISHPAESRPVKLDDDGIAINNSDKRSTEPRPGPVGCQGNGPQRSAESSIVDQSEYVDAKRGCGSKYKFDDLKDREMAVELEPGISSQQDQSNATTERIKPRVKDTSTNIDEKIARSRIRNGRVPIEERSFSRRHVSSPKYMSYLRTSRKEERDDRLRGNSSSRRNDGIEKSQRRKKLFMESSSIERDGRRNPRIGRRTPMPRSTVHTTYNPITRSSTTPILDSSGLTIQFLRLAVLLYAPTLMPALNSLIAQQNQQTPVSMSSAFERSNDLLTQIFRLLNEQQSIPNLPFVSIESERASSALTAETDVGSSRSLSEKKEENTSIATDKPDSISEQGSSSSGTPSHWKPNDRVQQQNGKNRKWRLTSMLTDSGIRLDKTIFTAEDFRKFEDFLKAKRKRPEDVRSLSMRSKNEVVMKEYFRNWLHRLLQQLNSASSILFKNNEERKFSKIPDKSPLEEVKGQQNRDRLIFDESPNSSKDDGNTFSEREEEDSDDQKSFSSAASTNSSRSLRLKQNDVAEEKESQKNENSQNFDD</sequence>
<evidence type="ECO:0000256" key="1">
    <source>
        <dbReference type="SAM" id="MobiDB-lite"/>
    </source>
</evidence>
<protein>
    <submittedName>
        <fullName evidence="3">Uncharacterized protein LOC105432054</fullName>
    </submittedName>
</protein>
<feature type="region of interest" description="Disordered" evidence="1">
    <location>
        <begin position="153"/>
        <end position="234"/>
    </location>
</feature>
<dbReference type="AlphaFoldDB" id="A0A8N1SBH3"/>
<feature type="compositionally biased region" description="Low complexity" evidence="1">
    <location>
        <begin position="348"/>
        <end position="360"/>
    </location>
</feature>
<evidence type="ECO:0000313" key="2">
    <source>
        <dbReference type="Proteomes" id="UP000504615"/>
    </source>
</evidence>
<accession>A0A8N1SBH3</accession>
<gene>
    <name evidence="3" type="primary">LOC105432054</name>
</gene>
<feature type="region of interest" description="Disordered" evidence="1">
    <location>
        <begin position="464"/>
        <end position="549"/>
    </location>
</feature>
<feature type="compositionally biased region" description="Polar residues" evidence="1">
    <location>
        <begin position="318"/>
        <end position="329"/>
    </location>
</feature>
<dbReference type="Proteomes" id="UP000504615">
    <property type="component" value="Unplaced"/>
</dbReference>
<feature type="compositionally biased region" description="Basic and acidic residues" evidence="1">
    <location>
        <begin position="330"/>
        <end position="347"/>
    </location>
</feature>
<feature type="compositionally biased region" description="Basic and acidic residues" evidence="1">
    <location>
        <begin position="163"/>
        <end position="187"/>
    </location>
</feature>
<name>A0A8N1SBH3_9HYME</name>
<feature type="region of interest" description="Disordered" evidence="1">
    <location>
        <begin position="96"/>
        <end position="122"/>
    </location>
</feature>
<evidence type="ECO:0000313" key="3">
    <source>
        <dbReference type="RefSeq" id="XP_025075373.1"/>
    </source>
</evidence>
<feature type="compositionally biased region" description="Basic and acidic residues" evidence="1">
    <location>
        <begin position="112"/>
        <end position="122"/>
    </location>
</feature>
<feature type="region of interest" description="Disordered" evidence="1">
    <location>
        <begin position="15"/>
        <end position="69"/>
    </location>
</feature>
<dbReference type="GeneID" id="105432054"/>
<proteinExistence type="predicted"/>
<feature type="compositionally biased region" description="Polar residues" evidence="1">
    <location>
        <begin position="100"/>
        <end position="111"/>
    </location>
</feature>
<feature type="compositionally biased region" description="Basic and acidic residues" evidence="1">
    <location>
        <begin position="464"/>
        <end position="485"/>
    </location>
</feature>